<comment type="similarity">
    <text evidence="4">Belongs to the peptidase S1C family.</text>
</comment>
<comment type="function">
    <text evidence="18">Serine protease that shows proteolytic activity against a non-specific substrate beta-casein. Promotes or induces cell death either by direct binding to and inhibition of BIRC proteins (also called inhibitor of apoptosis proteins, IAPs), leading to an increase in caspase activity, or by a BIRC inhibition-independent, caspase-independent and serine protease activity-dependent mechanism. Can antagonize antiapoptotic activity of th/Diap1 by directly inducing the degradation of th/Diap1.</text>
</comment>
<comment type="catalytic activity">
    <reaction evidence="1">
        <text>Cleavage of non-polar aliphatic amino-acids at the P1 position, with a preference for Val, Ile and Met. At the P2 and P3 positions, Arg is selected most strongly with a secondary preference for other hydrophilic residues.</text>
        <dbReference type="EC" id="3.4.21.108"/>
    </reaction>
</comment>
<dbReference type="SMART" id="SM00228">
    <property type="entry name" value="PDZ"/>
    <property type="match status" value="1"/>
</dbReference>
<evidence type="ECO:0000256" key="4">
    <source>
        <dbReference type="ARBA" id="ARBA00010541"/>
    </source>
</evidence>
<name>T1IQJ2_STRMM</name>
<comment type="subcellular location">
    <subcellularLocation>
        <location evidence="3">Mitochondrion intermembrane space</location>
        <topology evidence="3">Single-pass membrane protein</topology>
    </subcellularLocation>
    <subcellularLocation>
        <location evidence="2">Mitochondrion membrane</location>
        <topology evidence="2">Single-pass membrane protein</topology>
    </subcellularLocation>
</comment>
<dbReference type="AlphaFoldDB" id="T1IQJ2"/>
<dbReference type="PhylomeDB" id="T1IQJ2"/>
<evidence type="ECO:0000256" key="11">
    <source>
        <dbReference type="ARBA" id="ARBA00022825"/>
    </source>
</evidence>
<dbReference type="eggNOG" id="KOG1320">
    <property type="taxonomic scope" value="Eukaryota"/>
</dbReference>
<dbReference type="GO" id="GO:0004252">
    <property type="term" value="F:serine-type endopeptidase activity"/>
    <property type="evidence" value="ECO:0007669"/>
    <property type="project" value="InterPro"/>
</dbReference>
<evidence type="ECO:0000256" key="12">
    <source>
        <dbReference type="ARBA" id="ARBA00022946"/>
    </source>
</evidence>
<dbReference type="InterPro" id="IPR001940">
    <property type="entry name" value="Peptidase_S1C"/>
</dbReference>
<keyword evidence="9" id="KW-0053">Apoptosis</keyword>
<reference evidence="21" key="1">
    <citation type="submission" date="2011-05" db="EMBL/GenBank/DDBJ databases">
        <authorList>
            <person name="Richards S.R."/>
            <person name="Qu J."/>
            <person name="Jiang H."/>
            <person name="Jhangiani S.N."/>
            <person name="Agravi P."/>
            <person name="Goodspeed R."/>
            <person name="Gross S."/>
            <person name="Mandapat C."/>
            <person name="Jackson L."/>
            <person name="Mathew T."/>
            <person name="Pu L."/>
            <person name="Thornton R."/>
            <person name="Saada N."/>
            <person name="Wilczek-Boney K.B."/>
            <person name="Lee S."/>
            <person name="Kovar C."/>
            <person name="Wu Y."/>
            <person name="Scherer S.E."/>
            <person name="Worley K.C."/>
            <person name="Muzny D.M."/>
            <person name="Gibbs R."/>
        </authorList>
    </citation>
    <scope>NUCLEOTIDE SEQUENCE</scope>
    <source>
        <strain evidence="21">Brora</strain>
    </source>
</reference>
<dbReference type="EMBL" id="AFFK01018331">
    <property type="status" value="NOT_ANNOTATED_CDS"/>
    <property type="molecule type" value="Genomic_DNA"/>
</dbReference>
<evidence type="ECO:0000256" key="14">
    <source>
        <dbReference type="ARBA" id="ARBA00023128"/>
    </source>
</evidence>
<evidence type="ECO:0000256" key="10">
    <source>
        <dbReference type="ARBA" id="ARBA00022801"/>
    </source>
</evidence>
<dbReference type="Gene3D" id="2.30.42.10">
    <property type="match status" value="1"/>
</dbReference>
<dbReference type="PANTHER" id="PTHR22939:SF129">
    <property type="entry name" value="SERINE PROTEASE HTRA2, MITOCHONDRIAL"/>
    <property type="match status" value="1"/>
</dbReference>
<dbReference type="InterPro" id="IPR041489">
    <property type="entry name" value="PDZ_6"/>
</dbReference>
<evidence type="ECO:0000256" key="17">
    <source>
        <dbReference type="ARBA" id="ARBA00029644"/>
    </source>
</evidence>
<evidence type="ECO:0000256" key="9">
    <source>
        <dbReference type="ARBA" id="ARBA00022703"/>
    </source>
</evidence>
<evidence type="ECO:0000256" key="16">
    <source>
        <dbReference type="ARBA" id="ARBA00023145"/>
    </source>
</evidence>
<dbReference type="PRINTS" id="PR00834">
    <property type="entry name" value="PROTEASES2C"/>
</dbReference>
<evidence type="ECO:0000256" key="18">
    <source>
        <dbReference type="ARBA" id="ARBA00035606"/>
    </source>
</evidence>
<dbReference type="SUPFAM" id="SSF50156">
    <property type="entry name" value="PDZ domain-like"/>
    <property type="match status" value="1"/>
</dbReference>
<evidence type="ECO:0000256" key="2">
    <source>
        <dbReference type="ARBA" id="ARBA00004304"/>
    </source>
</evidence>
<dbReference type="Pfam" id="PF17820">
    <property type="entry name" value="PDZ_6"/>
    <property type="match status" value="1"/>
</dbReference>
<keyword evidence="11" id="KW-0720">Serine protease</keyword>
<protein>
    <recommendedName>
        <fullName evidence="6">Serine protease HTRA2, mitochondrial</fullName>
        <ecNumber evidence="5">3.4.21.108</ecNumber>
    </recommendedName>
    <alternativeName>
        <fullName evidence="17">High temperature requirement protein A2</fullName>
    </alternativeName>
</protein>
<evidence type="ECO:0000256" key="1">
    <source>
        <dbReference type="ARBA" id="ARBA00001760"/>
    </source>
</evidence>
<evidence type="ECO:0000256" key="5">
    <source>
        <dbReference type="ARBA" id="ARBA00013033"/>
    </source>
</evidence>
<keyword evidence="14" id="KW-0496">Mitochondrion</keyword>
<keyword evidence="8" id="KW-0812">Transmembrane</keyword>
<organism evidence="20 21">
    <name type="scientific">Strigamia maritima</name>
    <name type="common">European centipede</name>
    <name type="synonym">Geophilus maritimus</name>
    <dbReference type="NCBI Taxonomy" id="126957"/>
    <lineage>
        <taxon>Eukaryota</taxon>
        <taxon>Metazoa</taxon>
        <taxon>Ecdysozoa</taxon>
        <taxon>Arthropoda</taxon>
        <taxon>Myriapoda</taxon>
        <taxon>Chilopoda</taxon>
        <taxon>Pleurostigmophora</taxon>
        <taxon>Geophilomorpha</taxon>
        <taxon>Linotaeniidae</taxon>
        <taxon>Strigamia</taxon>
    </lineage>
</organism>
<feature type="domain" description="PDZ" evidence="19">
    <location>
        <begin position="350"/>
        <end position="398"/>
    </location>
</feature>
<evidence type="ECO:0000259" key="19">
    <source>
        <dbReference type="PROSITE" id="PS50106"/>
    </source>
</evidence>
<dbReference type="GO" id="GO:0043065">
    <property type="term" value="P:positive regulation of apoptotic process"/>
    <property type="evidence" value="ECO:0007669"/>
    <property type="project" value="TreeGrafter"/>
</dbReference>
<evidence type="ECO:0000256" key="8">
    <source>
        <dbReference type="ARBA" id="ARBA00022692"/>
    </source>
</evidence>
<dbReference type="FunFam" id="2.40.10.120:FF:000004">
    <property type="entry name" value="Serine protease HTRA2, mitochondrial"/>
    <property type="match status" value="1"/>
</dbReference>
<keyword evidence="12" id="KW-0809">Transit peptide</keyword>
<dbReference type="InterPro" id="IPR036034">
    <property type="entry name" value="PDZ_sf"/>
</dbReference>
<reference evidence="20" key="2">
    <citation type="submission" date="2015-02" db="UniProtKB">
        <authorList>
            <consortium name="EnsemblMetazoa"/>
        </authorList>
    </citation>
    <scope>IDENTIFICATION</scope>
</reference>
<dbReference type="GO" id="GO:0006508">
    <property type="term" value="P:proteolysis"/>
    <property type="evidence" value="ECO:0007669"/>
    <property type="project" value="UniProtKB-KW"/>
</dbReference>
<dbReference type="EnsemblMetazoa" id="SMAR003311-RA">
    <property type="protein sequence ID" value="SMAR003311-PA"/>
    <property type="gene ID" value="SMAR003311"/>
</dbReference>
<sequence length="433" mass="47543">MALSHSRKLFSSPLNHLFACSTLSKLFTNHPTQVILSNCTRNISNFQAFQVTNNQRWKLLGIFGLTTSALYLGYFQMKKASVFVFRVSAATPIEPAKINIDDDTSSVPLRRSEKFNFIADIVEKTAPSVVYLEIMGRHPFTGHIIPVSNGSGFIVREDGLILTNAHVVANRASVIVKLHDGRIFNGLVEDIDSVSDLATVRIQCKNLPVMKLGSSTKVRPGEWVVAMGSPLSLSNTITSGVISTVHRESKELGIRHKNMEYIQTDASINVGNSGGPLVNLDGEAIGINTMKVTEGISFAIPADYAEEFLKQNDENKKASWSWFGKGTSTPSTPKRRYIGITMLALSPTLILELQQRQTDFSEEISHGVLIWKIVVGSPAYKGGLQPGDVITHINGKAIMSAGDVNNALDSKHDLNMNILRKRNRLTLTVVPEQ</sequence>
<evidence type="ECO:0000313" key="20">
    <source>
        <dbReference type="EnsemblMetazoa" id="SMAR003311-PA"/>
    </source>
</evidence>
<dbReference type="InterPro" id="IPR001478">
    <property type="entry name" value="PDZ"/>
</dbReference>
<dbReference type="InterPro" id="IPR009003">
    <property type="entry name" value="Peptidase_S1_PA"/>
</dbReference>
<accession>T1IQJ2</accession>
<evidence type="ECO:0000256" key="3">
    <source>
        <dbReference type="ARBA" id="ARBA00004375"/>
    </source>
</evidence>
<dbReference type="OMA" id="IMSPEGY"/>
<dbReference type="PANTHER" id="PTHR22939">
    <property type="entry name" value="SERINE PROTEASE FAMILY S1C HTRA-RELATED"/>
    <property type="match status" value="1"/>
</dbReference>
<dbReference type="GO" id="GO:0005758">
    <property type="term" value="C:mitochondrial intermembrane space"/>
    <property type="evidence" value="ECO:0007669"/>
    <property type="project" value="UniProtKB-SubCell"/>
</dbReference>
<evidence type="ECO:0000313" key="21">
    <source>
        <dbReference type="Proteomes" id="UP000014500"/>
    </source>
</evidence>
<proteinExistence type="inferred from homology"/>
<evidence type="ECO:0000256" key="13">
    <source>
        <dbReference type="ARBA" id="ARBA00022989"/>
    </source>
</evidence>
<keyword evidence="13" id="KW-1133">Transmembrane helix</keyword>
<keyword evidence="16" id="KW-0865">Zymogen</keyword>
<dbReference type="HOGENOM" id="CLU_020120_6_0_1"/>
<keyword evidence="21" id="KW-1185">Reference proteome</keyword>
<evidence type="ECO:0000256" key="7">
    <source>
        <dbReference type="ARBA" id="ARBA00022670"/>
    </source>
</evidence>
<dbReference type="GO" id="GO:0031966">
    <property type="term" value="C:mitochondrial membrane"/>
    <property type="evidence" value="ECO:0007669"/>
    <property type="project" value="UniProtKB-SubCell"/>
</dbReference>
<keyword evidence="10" id="KW-0378">Hydrolase</keyword>
<keyword evidence="7" id="KW-0645">Protease</keyword>
<evidence type="ECO:0000256" key="6">
    <source>
        <dbReference type="ARBA" id="ARBA00016929"/>
    </source>
</evidence>
<dbReference type="STRING" id="126957.T1IQJ2"/>
<dbReference type="EC" id="3.4.21.108" evidence="5"/>
<evidence type="ECO:0000256" key="15">
    <source>
        <dbReference type="ARBA" id="ARBA00023136"/>
    </source>
</evidence>
<dbReference type="GO" id="GO:0007005">
    <property type="term" value="P:mitochondrion organization"/>
    <property type="evidence" value="ECO:0007669"/>
    <property type="project" value="UniProtKB-ARBA"/>
</dbReference>
<dbReference type="PROSITE" id="PS50106">
    <property type="entry name" value="PDZ"/>
    <property type="match status" value="1"/>
</dbReference>
<dbReference type="Proteomes" id="UP000014500">
    <property type="component" value="Unassembled WGS sequence"/>
</dbReference>
<dbReference type="SUPFAM" id="SSF50494">
    <property type="entry name" value="Trypsin-like serine proteases"/>
    <property type="match status" value="1"/>
</dbReference>
<dbReference type="Pfam" id="PF13365">
    <property type="entry name" value="Trypsin_2"/>
    <property type="match status" value="1"/>
</dbReference>
<dbReference type="GO" id="GO:0006915">
    <property type="term" value="P:apoptotic process"/>
    <property type="evidence" value="ECO:0007669"/>
    <property type="project" value="UniProtKB-KW"/>
</dbReference>
<dbReference type="Gene3D" id="2.40.10.120">
    <property type="match status" value="1"/>
</dbReference>
<keyword evidence="15" id="KW-0472">Membrane</keyword>